<keyword evidence="4" id="KW-0833">Ubl conjugation pathway</keyword>
<keyword evidence="2 8" id="KW-0808">Transferase</keyword>
<dbReference type="PANTHER" id="PTHR46116">
    <property type="entry name" value="(E3-INDEPENDENT) E2 UBIQUITIN-CONJUGATING ENZYME"/>
    <property type="match status" value="1"/>
</dbReference>
<evidence type="ECO:0000256" key="6">
    <source>
        <dbReference type="SAM" id="MobiDB-lite"/>
    </source>
</evidence>
<dbReference type="Gene3D" id="3.10.110.10">
    <property type="entry name" value="Ubiquitin Conjugating Enzyme"/>
    <property type="match status" value="1"/>
</dbReference>
<evidence type="ECO:0000259" key="7">
    <source>
        <dbReference type="PROSITE" id="PS50127"/>
    </source>
</evidence>
<keyword evidence="5" id="KW-0067">ATP-binding</keyword>
<dbReference type="AlphaFoldDB" id="A0A7C8Z0B7"/>
<dbReference type="Pfam" id="PF00179">
    <property type="entry name" value="UQ_con"/>
    <property type="match status" value="1"/>
</dbReference>
<keyword evidence="8" id="KW-0012">Acyltransferase</keyword>
<protein>
    <recommendedName>
        <fullName evidence="1">E2 ubiquitin-conjugating enzyme</fullName>
        <ecNumber evidence="1">2.3.2.23</ecNumber>
    </recommendedName>
</protein>
<evidence type="ECO:0000256" key="3">
    <source>
        <dbReference type="ARBA" id="ARBA00022741"/>
    </source>
</evidence>
<evidence type="ECO:0000256" key="2">
    <source>
        <dbReference type="ARBA" id="ARBA00022679"/>
    </source>
</evidence>
<feature type="region of interest" description="Disordered" evidence="6">
    <location>
        <begin position="186"/>
        <end position="260"/>
    </location>
</feature>
<dbReference type="PROSITE" id="PS50127">
    <property type="entry name" value="UBC_2"/>
    <property type="match status" value="1"/>
</dbReference>
<feature type="compositionally biased region" description="Polar residues" evidence="6">
    <location>
        <begin position="186"/>
        <end position="207"/>
    </location>
</feature>
<feature type="region of interest" description="Disordered" evidence="6">
    <location>
        <begin position="1"/>
        <end position="50"/>
    </location>
</feature>
<reference evidence="8" key="1">
    <citation type="journal article" date="2013" name="J. Plant Res.">
        <title>Effect of fungi and light on seed germination of three Opuntia species from semiarid lands of central Mexico.</title>
        <authorList>
            <person name="Delgado-Sanchez P."/>
            <person name="Jimenez-Bremont J.F."/>
            <person name="Guerrero-Gonzalez Mde L."/>
            <person name="Flores J."/>
        </authorList>
    </citation>
    <scope>NUCLEOTIDE SEQUENCE</scope>
    <source>
        <tissue evidence="8">Cladode</tissue>
    </source>
</reference>
<organism evidence="8">
    <name type="scientific">Opuntia streptacantha</name>
    <name type="common">Prickly pear cactus</name>
    <name type="synonym">Opuntia cardona</name>
    <dbReference type="NCBI Taxonomy" id="393608"/>
    <lineage>
        <taxon>Eukaryota</taxon>
        <taxon>Viridiplantae</taxon>
        <taxon>Streptophyta</taxon>
        <taxon>Embryophyta</taxon>
        <taxon>Tracheophyta</taxon>
        <taxon>Spermatophyta</taxon>
        <taxon>Magnoliopsida</taxon>
        <taxon>eudicotyledons</taxon>
        <taxon>Gunneridae</taxon>
        <taxon>Pentapetalae</taxon>
        <taxon>Caryophyllales</taxon>
        <taxon>Cactineae</taxon>
        <taxon>Cactaceae</taxon>
        <taxon>Opuntioideae</taxon>
        <taxon>Opuntia</taxon>
    </lineage>
</organism>
<dbReference type="FunFam" id="3.10.110.10:FF:000028">
    <property type="entry name" value="Probable ubiquitin-conjugating enzyme E2 23"/>
    <property type="match status" value="1"/>
</dbReference>
<dbReference type="SUPFAM" id="SSF54495">
    <property type="entry name" value="UBC-like"/>
    <property type="match status" value="1"/>
</dbReference>
<evidence type="ECO:0000256" key="5">
    <source>
        <dbReference type="ARBA" id="ARBA00022840"/>
    </source>
</evidence>
<evidence type="ECO:0000313" key="8">
    <source>
        <dbReference type="EMBL" id="MBA4631238.1"/>
    </source>
</evidence>
<evidence type="ECO:0000256" key="4">
    <source>
        <dbReference type="ARBA" id="ARBA00022786"/>
    </source>
</evidence>
<evidence type="ECO:0000256" key="1">
    <source>
        <dbReference type="ARBA" id="ARBA00012486"/>
    </source>
</evidence>
<sequence length="628" mass="68792">MEDPPIAIHTPHNSKKRFFAASSGGGGSSSFADPDVIEIPPPATWKSKPLKQKSIVDPEVIVVDDEDYDDIMIIDEKVAPKSKGKQPVLNHFGGNTMGTDKGVSLPEANGFVKGSPLIFDDDFSGLALFDEECAMLQAYFDSVDIQSGVEATVPWWPVSTASVKQAVSASSSSVFGTVASSNIAVSDSESWSSPEPLQSKKSVSNSIHVKPKPPLPVVQSNSSSHMQASSVSPAMHGGPSASAHSHKKRATWSTSSKLPSLGTKHWSGWENAFHGYGIPSVPQAVDSSAFLSSWDCSGGIRLDDSISAGIRPVSTEGQGDTNENPILKKLEQFKKFDSVEDHSGHFYNSRKESHNQPSSWKKKINAEWKMLERDLPDTIYVRVYEARMDLLRAVIVGADGTPYHDGLFFFDVYFTPSYPNTPPIVKYHAHGLRLNPNLYNCGKVCLSLLGTWSGSGSENWLPGTSNMLQVLVSIQALILNAEPYYNEPGYAFQKSNSMGSSMSDNYSENTFLLSLKTMLYTMRNPPKYFEDFVYGHFHQRAHDILSACRAYLDGVRVGSFIKGKSYNTEVTGRTCSLLLRTNLPSYIKSLVDAFSKIGVKDTQKYVVPVPSDSYPSTGGSPMSFYNQY</sequence>
<dbReference type="InterPro" id="IPR016135">
    <property type="entry name" value="UBQ-conjugating_enzyme/RWD"/>
</dbReference>
<dbReference type="InterPro" id="IPR000608">
    <property type="entry name" value="UBC"/>
</dbReference>
<proteinExistence type="predicted"/>
<dbReference type="EMBL" id="GISG01076982">
    <property type="protein sequence ID" value="MBA4631238.1"/>
    <property type="molecule type" value="Transcribed_RNA"/>
</dbReference>
<name>A0A7C8Z0B7_OPUST</name>
<dbReference type="GO" id="GO:0005524">
    <property type="term" value="F:ATP binding"/>
    <property type="evidence" value="ECO:0007669"/>
    <property type="project" value="UniProtKB-KW"/>
</dbReference>
<dbReference type="EC" id="2.3.2.23" evidence="1"/>
<feature type="domain" description="UBC core" evidence="7">
    <location>
        <begin position="359"/>
        <end position="519"/>
    </location>
</feature>
<accession>A0A7C8Z0B7</accession>
<dbReference type="PANTHER" id="PTHR46116:SF41">
    <property type="entry name" value="UBIQUITIN-CONJUGATING ENZYME E2 25-RELATED"/>
    <property type="match status" value="1"/>
</dbReference>
<dbReference type="GO" id="GO:0061631">
    <property type="term" value="F:ubiquitin conjugating enzyme activity"/>
    <property type="evidence" value="ECO:0007669"/>
    <property type="project" value="UniProtKB-EC"/>
</dbReference>
<feature type="compositionally biased region" description="Low complexity" evidence="6">
    <location>
        <begin position="220"/>
        <end position="232"/>
    </location>
</feature>
<reference evidence="8" key="2">
    <citation type="submission" date="2020-07" db="EMBL/GenBank/DDBJ databases">
        <authorList>
            <person name="Vera ALvarez R."/>
            <person name="Arias-Moreno D.M."/>
            <person name="Jimenez-Jacinto V."/>
            <person name="Jimenez-Bremont J.F."/>
            <person name="Swaminathan K."/>
            <person name="Moose S.P."/>
            <person name="Guerrero-Gonzalez M.L."/>
            <person name="Marino-Ramirez L."/>
            <person name="Landsman D."/>
            <person name="Rodriguez-Kessler M."/>
            <person name="Delgado-Sanchez P."/>
        </authorList>
    </citation>
    <scope>NUCLEOTIDE SEQUENCE</scope>
    <source>
        <tissue evidence="8">Cladode</tissue>
    </source>
</reference>
<dbReference type="CDD" id="cd23837">
    <property type="entry name" value="UBCc_UBE2O"/>
    <property type="match status" value="1"/>
</dbReference>
<keyword evidence="3" id="KW-0547">Nucleotide-binding</keyword>
<dbReference type="SMART" id="SM00212">
    <property type="entry name" value="UBCc"/>
    <property type="match status" value="1"/>
</dbReference>